<feature type="region of interest" description="Disordered" evidence="1">
    <location>
        <begin position="27"/>
        <end position="52"/>
    </location>
</feature>
<organismHost>
    <name type="scientific">Galliformes</name>
    <name type="common">landfowls</name>
    <dbReference type="NCBI Taxonomy" id="8976"/>
</organismHost>
<gene>
    <name evidence="2" type="primary">LTL4</name>
</gene>
<proteinExistence type="predicted"/>
<protein>
    <submittedName>
        <fullName evidence="2">Uncharacterized protein LTL4</fullName>
    </submittedName>
</protein>
<feature type="compositionally biased region" description="Polar residues" evidence="1">
    <location>
        <begin position="151"/>
        <end position="160"/>
    </location>
</feature>
<feature type="region of interest" description="Disordered" evidence="1">
    <location>
        <begin position="140"/>
        <end position="160"/>
    </location>
</feature>
<organism evidence="2">
    <name type="scientific">Avian adenovirus 8 (strain ATCC A-2A)</name>
    <name type="common">FAdV-8</name>
    <name type="synonym">Fowl adenovirus 8</name>
    <dbReference type="NCBI Taxonomy" id="66295"/>
    <lineage>
        <taxon>Viruses</taxon>
        <taxon>Varidnaviria</taxon>
        <taxon>Bamfordvirae</taxon>
        <taxon>Preplasmiviricota</taxon>
        <taxon>Polisuviricotina</taxon>
        <taxon>Pharingeaviricetes</taxon>
        <taxon>Rowavirales</taxon>
        <taxon>Adenoviridae</taxon>
        <taxon>Aviadenovirus</taxon>
        <taxon>Aviadenovirus hepatitidis</taxon>
        <taxon>Fowl aviadenovirus E</taxon>
    </lineage>
</organism>
<name>Q9YYR7_ADEG8</name>
<sequence length="160" mass="18282">MDGRMGRELRMRVRGAALALLSVPSRHTHHGVARQTHRVPHRGKPVSHPFRPIRPKTLHALLPMSRQTSHRNHRRRHQPIRVFLQTLRQDRSGRRTHSHRVTAVAQGLHTHTVLPETHAKVPVPRHHRVPVIFSLSAGQRALSHARMQRSPAGSTRSPRS</sequence>
<evidence type="ECO:0000256" key="1">
    <source>
        <dbReference type="SAM" id="MobiDB-lite"/>
    </source>
</evidence>
<accession>Q9YYR7</accession>
<dbReference type="EMBL" id="AF021253">
    <property type="protein sequence ID" value="AAC71668.1"/>
    <property type="molecule type" value="Genomic_DNA"/>
</dbReference>
<reference evidence="2" key="1">
    <citation type="journal article" date="1998" name="J. Gen. Virol.">
        <title>Sequence and transcriptional analysis of terminal regions of the fowl adenovirus type 8 genome.</title>
        <authorList>
            <person name="Cao J.X."/>
            <person name="Krell P.J."/>
            <person name="Nagy E."/>
        </authorList>
    </citation>
    <scope>NUCLEOTIDE SEQUENCE</scope>
    <source>
        <strain evidence="2">ATCC A-2A</strain>
    </source>
</reference>
<evidence type="ECO:0000313" key="2">
    <source>
        <dbReference type="EMBL" id="AAC71668.1"/>
    </source>
</evidence>